<protein>
    <submittedName>
        <fullName evidence="2">Uncharacterized protein</fullName>
    </submittedName>
</protein>
<comment type="caution">
    <text evidence="2">The sequence shown here is derived from an EMBL/GenBank/DDBJ whole genome shotgun (WGS) entry which is preliminary data.</text>
</comment>
<keyword evidence="3" id="KW-1185">Reference proteome</keyword>
<organism evidence="2 3">
    <name type="scientific">Suillus plorans</name>
    <dbReference type="NCBI Taxonomy" id="116603"/>
    <lineage>
        <taxon>Eukaryota</taxon>
        <taxon>Fungi</taxon>
        <taxon>Dikarya</taxon>
        <taxon>Basidiomycota</taxon>
        <taxon>Agaricomycotina</taxon>
        <taxon>Agaricomycetes</taxon>
        <taxon>Agaricomycetidae</taxon>
        <taxon>Boletales</taxon>
        <taxon>Suillineae</taxon>
        <taxon>Suillaceae</taxon>
        <taxon>Suillus</taxon>
    </lineage>
</organism>
<dbReference type="Proteomes" id="UP000719766">
    <property type="component" value="Unassembled WGS sequence"/>
</dbReference>
<evidence type="ECO:0000313" key="3">
    <source>
        <dbReference type="Proteomes" id="UP000719766"/>
    </source>
</evidence>
<sequence length="460" mass="49916">MEDIGWNGKSPHEEGPNFCRLVMVPSTHMEREVSMMTEIPYEANDLQDKWREDLVAMVQRQHERWPFKEGKRRFTSKTNMVHMRAVLLNPAYGFTRPQATASKQVAAQRSNAVSADGPIPPPPPPPVLSSAPSPPPTLPPPLPLALPSLQPTTVQTEDPVGTELEHGAEMDFGSCALPGSAVQDVDLYVDFMHPSADLERFAYSVTLEQVGALNDLTGEWQGSTMQLIERLHEKAPGIEDALDITYPDPAHPEYLRRLVSAAAGGLLRSAPDAPSIHIPADNVLTLHVRFGQMRAAATAPTPGATSAPGTAHGQRCATASGSCASQSRTATAWLAEKAQEEPGYAAFKAGQHRIQPNAAVVASWQFAVQFCERYSQKPCPELSDSCQPWSLVRGPHIKKKDVQDALGVGSMWMAEAQQAVHILRQYGEGGSSPRQAVIAKCASTSEKAGARDLLAYLRMQ</sequence>
<feature type="compositionally biased region" description="Pro residues" evidence="1">
    <location>
        <begin position="118"/>
        <end position="144"/>
    </location>
</feature>
<name>A0A9P7D9V0_9AGAM</name>
<feature type="region of interest" description="Disordered" evidence="1">
    <location>
        <begin position="297"/>
        <end position="317"/>
    </location>
</feature>
<dbReference type="AlphaFoldDB" id="A0A9P7D9V0"/>
<dbReference type="OrthoDB" id="2891670at2759"/>
<gene>
    <name evidence="2" type="ORF">HD556DRAFT_1315149</name>
</gene>
<feature type="region of interest" description="Disordered" evidence="1">
    <location>
        <begin position="99"/>
        <end position="157"/>
    </location>
</feature>
<dbReference type="RefSeq" id="XP_041151838.1">
    <property type="nucleotide sequence ID" value="XM_041301093.1"/>
</dbReference>
<reference evidence="2" key="1">
    <citation type="journal article" date="2020" name="New Phytol.">
        <title>Comparative genomics reveals dynamic genome evolution in host specialist ectomycorrhizal fungi.</title>
        <authorList>
            <person name="Lofgren L.A."/>
            <person name="Nguyen N.H."/>
            <person name="Vilgalys R."/>
            <person name="Ruytinx J."/>
            <person name="Liao H.L."/>
            <person name="Branco S."/>
            <person name="Kuo A."/>
            <person name="LaButti K."/>
            <person name="Lipzen A."/>
            <person name="Andreopoulos W."/>
            <person name="Pangilinan J."/>
            <person name="Riley R."/>
            <person name="Hundley H."/>
            <person name="Na H."/>
            <person name="Barry K."/>
            <person name="Grigoriev I.V."/>
            <person name="Stajich J.E."/>
            <person name="Kennedy P.G."/>
        </authorList>
    </citation>
    <scope>NUCLEOTIDE SEQUENCE</scope>
    <source>
        <strain evidence="2">S12</strain>
    </source>
</reference>
<feature type="compositionally biased region" description="Low complexity" evidence="1">
    <location>
        <begin position="297"/>
        <end position="311"/>
    </location>
</feature>
<dbReference type="EMBL" id="JABBWE010000157">
    <property type="protein sequence ID" value="KAG1784353.1"/>
    <property type="molecule type" value="Genomic_DNA"/>
</dbReference>
<evidence type="ECO:0000313" key="2">
    <source>
        <dbReference type="EMBL" id="KAG1784353.1"/>
    </source>
</evidence>
<dbReference type="GeneID" id="64594857"/>
<proteinExistence type="predicted"/>
<evidence type="ECO:0000256" key="1">
    <source>
        <dbReference type="SAM" id="MobiDB-lite"/>
    </source>
</evidence>
<accession>A0A9P7D9V0</accession>
<feature type="compositionally biased region" description="Polar residues" evidence="1">
    <location>
        <begin position="99"/>
        <end position="113"/>
    </location>
</feature>